<sequence length="61" mass="7448">MKKDLFTREEVQQIVDGYVNLIQKQEDMIQKLYKQINQDNIQFQKNNQILYRISKVIESEE</sequence>
<reference evidence="2 4" key="3">
    <citation type="journal article" date="2016" name="Biotechnol. Bioeng.">
        <title>Traits of selected Clostridium strains for syngas fermentation to ethanol.</title>
        <authorList>
            <person name="Martin M.E."/>
            <person name="Richter H."/>
            <person name="Saha S."/>
            <person name="Angenent L.T."/>
        </authorList>
    </citation>
    <scope>NUCLEOTIDE SEQUENCE [LARGE SCALE GENOMIC DNA]</scope>
    <source>
        <strain evidence="2 4">PETC</strain>
    </source>
</reference>
<gene>
    <name evidence="1" type="ordered locus">CLJU_c16730</name>
    <name evidence="2" type="ORF">WX45_01937</name>
</gene>
<dbReference type="STRING" id="748727.CLJU_c16730"/>
<dbReference type="RefSeq" id="WP_013238334.1">
    <property type="nucleotide sequence ID" value="NC_014328.1"/>
</dbReference>
<evidence type="ECO:0000313" key="3">
    <source>
        <dbReference type="Proteomes" id="UP000001656"/>
    </source>
</evidence>
<dbReference type="KEGG" id="clj:CLJU_c16730"/>
<proteinExistence type="predicted"/>
<keyword evidence="4" id="KW-1185">Reference proteome</keyword>
<protein>
    <submittedName>
        <fullName evidence="1">Uncharacterized protein</fullName>
    </submittedName>
</protein>
<dbReference type="OrthoDB" id="9923973at2"/>
<dbReference type="Proteomes" id="UP000001656">
    <property type="component" value="Chromosome"/>
</dbReference>
<reference evidence="1 3" key="2">
    <citation type="journal article" date="2010" name="Proc. Natl. Acad. Sci. U.S.A.">
        <title>Clostridium ljungdahlii represents a microbial production platform based on syngas.</title>
        <authorList>
            <person name="Kopke M."/>
            <person name="Held C."/>
            <person name="Hujer S."/>
            <person name="Liesegang H."/>
            <person name="Wiezer A."/>
            <person name="Wollherr A."/>
            <person name="Ehrenreich A."/>
            <person name="Liebl W."/>
            <person name="Gottschalk G."/>
            <person name="Durre P."/>
        </authorList>
    </citation>
    <scope>NUCLEOTIDE SEQUENCE [LARGE SCALE GENOMIC DNA]</scope>
    <source>
        <strain evidence="3">ATCC 55383 / DSM 13528 / PETC</strain>
        <strain evidence="1">DSM 13528</strain>
    </source>
</reference>
<name>D8GU74_CLOLD</name>
<dbReference type="EMBL" id="CP001666">
    <property type="protein sequence ID" value="ADK14737.1"/>
    <property type="molecule type" value="Genomic_DNA"/>
</dbReference>
<dbReference type="AlphaFoldDB" id="D8GU74"/>
<dbReference type="PATRIC" id="fig|748727.19.peg.2340"/>
<dbReference type="EMBL" id="LITS01000029">
    <property type="protein sequence ID" value="OAA84093.1"/>
    <property type="molecule type" value="Genomic_DNA"/>
</dbReference>
<evidence type="ECO:0000313" key="1">
    <source>
        <dbReference type="EMBL" id="ADK14737.1"/>
    </source>
</evidence>
<organism evidence="1 3">
    <name type="scientific">Clostridium ljungdahlii (strain ATCC 55383 / DSM 13528 / PETC)</name>
    <dbReference type="NCBI Taxonomy" id="748727"/>
    <lineage>
        <taxon>Bacteria</taxon>
        <taxon>Bacillati</taxon>
        <taxon>Bacillota</taxon>
        <taxon>Clostridia</taxon>
        <taxon>Eubacteriales</taxon>
        <taxon>Clostridiaceae</taxon>
        <taxon>Clostridium</taxon>
    </lineage>
</organism>
<reference evidence="1" key="1">
    <citation type="submission" date="2009-07" db="EMBL/GenBank/DDBJ databases">
        <authorList>
            <person name="Koepke M."/>
            <person name="Hujer S."/>
            <person name="Held C."/>
            <person name="Wiezer A."/>
            <person name="Liesegang H."/>
            <person name="Ehrenreich A."/>
            <person name="Gottschalk G."/>
            <person name="Duerre P."/>
        </authorList>
    </citation>
    <scope>NUCLEOTIDE SEQUENCE</scope>
    <source>
        <strain evidence="1">DSM 13528</strain>
    </source>
</reference>
<evidence type="ECO:0000313" key="4">
    <source>
        <dbReference type="Proteomes" id="UP000077020"/>
    </source>
</evidence>
<dbReference type="Proteomes" id="UP000077020">
    <property type="component" value="Unassembled WGS sequence"/>
</dbReference>
<accession>D8GU74</accession>
<evidence type="ECO:0000313" key="2">
    <source>
        <dbReference type="EMBL" id="OAA84093.1"/>
    </source>
</evidence>
<dbReference type="HOGENOM" id="CLU_2914337_0_0_9"/>